<dbReference type="SUPFAM" id="SSF52402">
    <property type="entry name" value="Adenine nucleotide alpha hydrolases-like"/>
    <property type="match status" value="2"/>
</dbReference>
<organism evidence="3 4">
    <name type="scientific">Pricia mediterranea</name>
    <dbReference type="NCBI Taxonomy" id="3076079"/>
    <lineage>
        <taxon>Bacteria</taxon>
        <taxon>Pseudomonadati</taxon>
        <taxon>Bacteroidota</taxon>
        <taxon>Flavobacteriia</taxon>
        <taxon>Flavobacteriales</taxon>
        <taxon>Flavobacteriaceae</taxon>
        <taxon>Pricia</taxon>
    </lineage>
</organism>
<dbReference type="EMBL" id="JAVTTP010000001">
    <property type="protein sequence ID" value="MDT7829882.1"/>
    <property type="molecule type" value="Genomic_DNA"/>
</dbReference>
<sequence length="268" mass="30231">MKRILIPTDFSENAQKAIDYALGLIEGKECTVYILHAYHGVPTAVGNKTTTKKQLKQLVEDLQSKKNTNHSFKSVFETDSVINLVNKTVIDKEIDFVFMGTRGSSAVRQMLIGGNTTDVLKHLATCPVIAVPDGFPAHLPLEVAFATDFKYAFNKEQLQPLVMLSELCNANLNIVHIKAEKNLSDEQLQNKENLVVHLQHLAPRLKEVPMEDTIAESLRNYVRENPMIGLVALLKTKHGYFKKLFREPVVRKMIFQAEVPLLVLPMLR</sequence>
<comment type="caution">
    <text evidence="3">The sequence shown here is derived from an EMBL/GenBank/DDBJ whole genome shotgun (WGS) entry which is preliminary data.</text>
</comment>
<dbReference type="PANTHER" id="PTHR46268:SF6">
    <property type="entry name" value="UNIVERSAL STRESS PROTEIN UP12"/>
    <property type="match status" value="1"/>
</dbReference>
<comment type="similarity">
    <text evidence="1">Belongs to the universal stress protein A family.</text>
</comment>
<dbReference type="InterPro" id="IPR006015">
    <property type="entry name" value="Universal_stress_UspA"/>
</dbReference>
<dbReference type="Proteomes" id="UP001250656">
    <property type="component" value="Unassembled WGS sequence"/>
</dbReference>
<keyword evidence="4" id="KW-1185">Reference proteome</keyword>
<dbReference type="Gene3D" id="3.40.50.12370">
    <property type="match status" value="1"/>
</dbReference>
<dbReference type="PRINTS" id="PR01438">
    <property type="entry name" value="UNVRSLSTRESS"/>
</dbReference>
<evidence type="ECO:0000256" key="1">
    <source>
        <dbReference type="ARBA" id="ARBA00008791"/>
    </source>
</evidence>
<evidence type="ECO:0000313" key="3">
    <source>
        <dbReference type="EMBL" id="MDT7829882.1"/>
    </source>
</evidence>
<reference evidence="3 4" key="1">
    <citation type="submission" date="2023-09" db="EMBL/GenBank/DDBJ databases">
        <title>Novel taxa isolated from Blanes Bay.</title>
        <authorList>
            <person name="Rey-Velasco X."/>
            <person name="Lucena T."/>
        </authorList>
    </citation>
    <scope>NUCLEOTIDE SEQUENCE [LARGE SCALE GENOMIC DNA]</scope>
    <source>
        <strain evidence="3 4">S334</strain>
    </source>
</reference>
<dbReference type="PANTHER" id="PTHR46268">
    <property type="entry name" value="STRESS RESPONSE PROTEIN NHAX"/>
    <property type="match status" value="1"/>
</dbReference>
<name>A0ABU3L876_9FLAO</name>
<feature type="domain" description="UspA" evidence="2">
    <location>
        <begin position="1"/>
        <end position="132"/>
    </location>
</feature>
<dbReference type="RefSeq" id="WP_314016130.1">
    <property type="nucleotide sequence ID" value="NZ_JAVTTP010000001.1"/>
</dbReference>
<gene>
    <name evidence="3" type="ORF">RQM65_14505</name>
</gene>
<accession>A0ABU3L876</accession>
<dbReference type="Pfam" id="PF00582">
    <property type="entry name" value="Usp"/>
    <property type="match status" value="1"/>
</dbReference>
<protein>
    <submittedName>
        <fullName evidence="3">Universal stress protein</fullName>
    </submittedName>
</protein>
<evidence type="ECO:0000259" key="2">
    <source>
        <dbReference type="Pfam" id="PF00582"/>
    </source>
</evidence>
<evidence type="ECO:0000313" key="4">
    <source>
        <dbReference type="Proteomes" id="UP001250656"/>
    </source>
</evidence>
<dbReference type="CDD" id="cd00293">
    <property type="entry name" value="USP-like"/>
    <property type="match status" value="1"/>
</dbReference>
<dbReference type="InterPro" id="IPR006016">
    <property type="entry name" value="UspA"/>
</dbReference>
<proteinExistence type="inferred from homology"/>